<keyword evidence="10" id="KW-0406">Ion transport</keyword>
<dbReference type="GO" id="GO:0046872">
    <property type="term" value="F:metal ion binding"/>
    <property type="evidence" value="ECO:0007669"/>
    <property type="project" value="UniProtKB-KW"/>
</dbReference>
<keyword evidence="10" id="KW-0813">Transport</keyword>
<feature type="transmembrane region" description="Helical" evidence="10">
    <location>
        <begin position="35"/>
        <end position="60"/>
    </location>
</feature>
<evidence type="ECO:0000256" key="10">
    <source>
        <dbReference type="HAMAP-Rule" id="MF_00454"/>
    </source>
</evidence>
<sequence>MNLGLILLAALAGGLGAGARYVLDRLITTRTRTEFPVGILVVNATGSFLLGLLTGLGAAIVPPDLLLVLGVGLLGGYTTFSTVAVESVLAAERREFVVAAGNLLGTLVLSVALALGGIALGAGIAVGY</sequence>
<keyword evidence="4 10" id="KW-1133">Transmembrane helix</keyword>
<evidence type="ECO:0000256" key="4">
    <source>
        <dbReference type="ARBA" id="ARBA00022989"/>
    </source>
</evidence>
<evidence type="ECO:0000256" key="9">
    <source>
        <dbReference type="ARBA" id="ARBA00049940"/>
    </source>
</evidence>
<dbReference type="Pfam" id="PF02537">
    <property type="entry name" value="CRCB"/>
    <property type="match status" value="1"/>
</dbReference>
<feature type="transmembrane region" description="Helical" evidence="10">
    <location>
        <begin position="6"/>
        <end position="23"/>
    </location>
</feature>
<accession>A0A0M9VMD1</accession>
<evidence type="ECO:0000256" key="8">
    <source>
        <dbReference type="ARBA" id="ARBA00035585"/>
    </source>
</evidence>
<dbReference type="InterPro" id="IPR003691">
    <property type="entry name" value="FluC"/>
</dbReference>
<dbReference type="Proteomes" id="UP000037737">
    <property type="component" value="Unassembled WGS sequence"/>
</dbReference>
<comment type="function">
    <text evidence="9 10">Fluoride-specific ion channel. Important for reducing fluoride concentration in the cell, thus reducing its toxicity.</text>
</comment>
<evidence type="ECO:0000256" key="5">
    <source>
        <dbReference type="ARBA" id="ARBA00023136"/>
    </source>
</evidence>
<evidence type="ECO:0000256" key="1">
    <source>
        <dbReference type="ARBA" id="ARBA00004651"/>
    </source>
</evidence>
<dbReference type="AlphaFoldDB" id="A0A0M9VMD1"/>
<keyword evidence="10" id="KW-0915">Sodium</keyword>
<comment type="activity regulation">
    <text evidence="10">Na(+) is not transported, but it plays an essential structural role and its presence is essential for fluoride channel function.</text>
</comment>
<dbReference type="GO" id="GO:0140114">
    <property type="term" value="P:cellular detoxification of fluoride"/>
    <property type="evidence" value="ECO:0007669"/>
    <property type="project" value="UniProtKB-UniRule"/>
</dbReference>
<name>A0A0M9VMD1_9MICO</name>
<evidence type="ECO:0000256" key="2">
    <source>
        <dbReference type="ARBA" id="ARBA00022475"/>
    </source>
</evidence>
<keyword evidence="10" id="KW-0479">Metal-binding</keyword>
<reference evidence="11" key="1">
    <citation type="submission" date="2015-04" db="EMBL/GenBank/DDBJ databases">
        <title>Complete genome sequence of Microbacterium chocolatum SIT 101, a bacterium enantioselectively hydrolyzing mesomeric diesters.</title>
        <authorList>
            <person name="Li X."/>
            <person name="Xu Y."/>
        </authorList>
    </citation>
    <scope>NUCLEOTIDE SEQUENCE [LARGE SCALE GENOMIC DNA]</scope>
    <source>
        <strain evidence="11">SIT 101</strain>
    </source>
</reference>
<dbReference type="PATRIC" id="fig|84292.3.peg.354"/>
<evidence type="ECO:0000313" key="11">
    <source>
        <dbReference type="EMBL" id="KOS12133.1"/>
    </source>
</evidence>
<dbReference type="EMBL" id="LAVO01000001">
    <property type="protein sequence ID" value="KOS12133.1"/>
    <property type="molecule type" value="Genomic_DNA"/>
</dbReference>
<proteinExistence type="inferred from homology"/>
<comment type="similarity">
    <text evidence="7 10">Belongs to the fluoride channel Fluc/FEX (TC 1.A.43) family.</text>
</comment>
<keyword evidence="3 10" id="KW-0812">Transmembrane</keyword>
<comment type="caution">
    <text evidence="11">The sequence shown here is derived from an EMBL/GenBank/DDBJ whole genome shotgun (WGS) entry which is preliminary data.</text>
</comment>
<evidence type="ECO:0000256" key="3">
    <source>
        <dbReference type="ARBA" id="ARBA00022692"/>
    </source>
</evidence>
<comment type="subcellular location">
    <subcellularLocation>
        <location evidence="1 10">Cell membrane</location>
        <topology evidence="1 10">Multi-pass membrane protein</topology>
    </subcellularLocation>
</comment>
<keyword evidence="2 10" id="KW-1003">Cell membrane</keyword>
<evidence type="ECO:0000256" key="6">
    <source>
        <dbReference type="ARBA" id="ARBA00023303"/>
    </source>
</evidence>
<keyword evidence="12" id="KW-1185">Reference proteome</keyword>
<evidence type="ECO:0000313" key="12">
    <source>
        <dbReference type="Proteomes" id="UP000037737"/>
    </source>
</evidence>
<protein>
    <recommendedName>
        <fullName evidence="10">Fluoride-specific ion channel FluC</fullName>
    </recommendedName>
</protein>
<feature type="binding site" evidence="10">
    <location>
        <position position="78"/>
    </location>
    <ligand>
        <name>Na(+)</name>
        <dbReference type="ChEBI" id="CHEBI:29101"/>
        <note>structural</note>
    </ligand>
</feature>
<organism evidence="11 12">
    <name type="scientific">Microbacterium aurantiacum</name>
    <dbReference type="NCBI Taxonomy" id="162393"/>
    <lineage>
        <taxon>Bacteria</taxon>
        <taxon>Bacillati</taxon>
        <taxon>Actinomycetota</taxon>
        <taxon>Actinomycetes</taxon>
        <taxon>Micrococcales</taxon>
        <taxon>Microbacteriaceae</taxon>
        <taxon>Microbacterium</taxon>
    </lineage>
</organism>
<dbReference type="GO" id="GO:0062054">
    <property type="term" value="F:fluoride channel activity"/>
    <property type="evidence" value="ECO:0007669"/>
    <property type="project" value="UniProtKB-UniRule"/>
</dbReference>
<gene>
    <name evidence="10" type="primary">fluC</name>
    <name evidence="10" type="synonym">crcB</name>
    <name evidence="11" type="ORF">XI38_01695</name>
</gene>
<feature type="transmembrane region" description="Helical" evidence="10">
    <location>
        <begin position="66"/>
        <end position="91"/>
    </location>
</feature>
<keyword evidence="5 10" id="KW-0472">Membrane</keyword>
<keyword evidence="6 10" id="KW-0407">Ion channel</keyword>
<comment type="catalytic activity">
    <reaction evidence="8">
        <text>fluoride(in) = fluoride(out)</text>
        <dbReference type="Rhea" id="RHEA:76159"/>
        <dbReference type="ChEBI" id="CHEBI:17051"/>
    </reaction>
    <physiologicalReaction direction="left-to-right" evidence="8">
        <dbReference type="Rhea" id="RHEA:76160"/>
    </physiologicalReaction>
</comment>
<feature type="transmembrane region" description="Helical" evidence="10">
    <location>
        <begin position="103"/>
        <end position="126"/>
    </location>
</feature>
<dbReference type="PANTHER" id="PTHR28259:SF1">
    <property type="entry name" value="FLUORIDE EXPORT PROTEIN 1-RELATED"/>
    <property type="match status" value="1"/>
</dbReference>
<dbReference type="HAMAP" id="MF_00454">
    <property type="entry name" value="FluC"/>
    <property type="match status" value="1"/>
</dbReference>
<dbReference type="GO" id="GO:0005886">
    <property type="term" value="C:plasma membrane"/>
    <property type="evidence" value="ECO:0007669"/>
    <property type="project" value="UniProtKB-SubCell"/>
</dbReference>
<feature type="binding site" evidence="10">
    <location>
        <position position="75"/>
    </location>
    <ligand>
        <name>Na(+)</name>
        <dbReference type="ChEBI" id="CHEBI:29101"/>
        <note>structural</note>
    </ligand>
</feature>
<evidence type="ECO:0000256" key="7">
    <source>
        <dbReference type="ARBA" id="ARBA00035120"/>
    </source>
</evidence>
<dbReference type="PANTHER" id="PTHR28259">
    <property type="entry name" value="FLUORIDE EXPORT PROTEIN 1-RELATED"/>
    <property type="match status" value="1"/>
</dbReference>